<dbReference type="AlphaFoldDB" id="A0A4R5YL00"/>
<feature type="region of interest" description="Disordered" evidence="1">
    <location>
        <begin position="96"/>
        <end position="141"/>
    </location>
</feature>
<evidence type="ECO:0000313" key="2">
    <source>
        <dbReference type="EMBL" id="TDL46144.1"/>
    </source>
</evidence>
<accession>A0A4R5YL00</accession>
<evidence type="ECO:0008006" key="4">
    <source>
        <dbReference type="Google" id="ProtNLM"/>
    </source>
</evidence>
<proteinExistence type="predicted"/>
<dbReference type="STRING" id="273677.BW34_00752"/>
<dbReference type="RefSeq" id="WP_091357044.1">
    <property type="nucleotide sequence ID" value="NZ_SMZX01000001.1"/>
</dbReference>
<gene>
    <name evidence="2" type="ORF">E2R54_06885</name>
</gene>
<dbReference type="Proteomes" id="UP000295633">
    <property type="component" value="Unassembled WGS sequence"/>
</dbReference>
<evidence type="ECO:0000313" key="3">
    <source>
        <dbReference type="Proteomes" id="UP000295633"/>
    </source>
</evidence>
<dbReference type="EMBL" id="SMZX01000001">
    <property type="protein sequence ID" value="TDL46144.1"/>
    <property type="molecule type" value="Genomic_DNA"/>
</dbReference>
<protein>
    <recommendedName>
        <fullName evidence="4">YtxH domain-containing protein</fullName>
    </recommendedName>
</protein>
<organism evidence="2 3">
    <name type="scientific">Microbacterium oleivorans</name>
    <dbReference type="NCBI Taxonomy" id="273677"/>
    <lineage>
        <taxon>Bacteria</taxon>
        <taxon>Bacillati</taxon>
        <taxon>Actinomycetota</taxon>
        <taxon>Actinomycetes</taxon>
        <taxon>Micrococcales</taxon>
        <taxon>Microbacteriaceae</taxon>
        <taxon>Microbacterium</taxon>
    </lineage>
</organism>
<sequence length="141" mass="14347">MKGKIGIVVGLTAGYVLGARAGRQRYEQIKDAYLRVYNTPAVQKQVDKVTEFGKSAAFALPSVLWNGAVKVTRAATTSGTPGEKLDAALDASKDAADDVKDAAETTADAVSSSAKKATGGSSSTRSSGSTGGSRKKSSSAS</sequence>
<name>A0A4R5YL00_9MICO</name>
<feature type="compositionally biased region" description="Low complexity" evidence="1">
    <location>
        <begin position="104"/>
        <end position="128"/>
    </location>
</feature>
<evidence type="ECO:0000256" key="1">
    <source>
        <dbReference type="SAM" id="MobiDB-lite"/>
    </source>
</evidence>
<reference evidence="2 3" key="1">
    <citation type="submission" date="2019-03" db="EMBL/GenBank/DDBJ databases">
        <title>Genome Sequencing and Assembly of Various Microbes Isolated from Partially Reclaimed Soil and Acid Mine Drainage (AMD) Site.</title>
        <authorList>
            <person name="Steinbock B."/>
            <person name="Bechtold R."/>
            <person name="Sevigny J.L."/>
            <person name="Thomas D."/>
            <person name="Cuthill L.R."/>
            <person name="Aveiro Johannsen E.J."/>
            <person name="Thomas K."/>
            <person name="Ghosh A."/>
        </authorList>
    </citation>
    <scope>NUCLEOTIDE SEQUENCE [LARGE SCALE GENOMIC DNA]</scope>
    <source>
        <strain evidence="2 3">F-B2</strain>
    </source>
</reference>
<comment type="caution">
    <text evidence="2">The sequence shown here is derived from an EMBL/GenBank/DDBJ whole genome shotgun (WGS) entry which is preliminary data.</text>
</comment>